<proteinExistence type="predicted"/>
<name>A0A562RZ79_9BACT</name>
<protein>
    <submittedName>
        <fullName evidence="1">Uncharacterized protein</fullName>
    </submittedName>
</protein>
<reference evidence="1 2" key="1">
    <citation type="submission" date="2019-07" db="EMBL/GenBank/DDBJ databases">
        <title>Genome sequencing of 100 strains of the haloalkaliphilic chemolithoautotrophic sulfur-oxidizing bacterium Thioalkalivibrio.</title>
        <authorList>
            <person name="Muyzer G."/>
        </authorList>
    </citation>
    <scope>NUCLEOTIDE SEQUENCE [LARGE SCALE GENOMIC DNA]</scope>
    <source>
        <strain evidence="1 2">ASO4-4</strain>
    </source>
</reference>
<accession>A0A562RZ79</accession>
<dbReference type="EMBL" id="VLLC01000005">
    <property type="protein sequence ID" value="TWI74425.1"/>
    <property type="molecule type" value="Genomic_DNA"/>
</dbReference>
<evidence type="ECO:0000313" key="1">
    <source>
        <dbReference type="EMBL" id="TWI74425.1"/>
    </source>
</evidence>
<comment type="caution">
    <text evidence="1">The sequence shown here is derived from an EMBL/GenBank/DDBJ whole genome shotgun (WGS) entry which is preliminary data.</text>
</comment>
<keyword evidence="2" id="KW-1185">Reference proteome</keyword>
<dbReference type="Proteomes" id="UP000318307">
    <property type="component" value="Unassembled WGS sequence"/>
</dbReference>
<organism evidence="1 2">
    <name type="scientific">Desulfobotulus alkaliphilus</name>
    <dbReference type="NCBI Taxonomy" id="622671"/>
    <lineage>
        <taxon>Bacteria</taxon>
        <taxon>Pseudomonadati</taxon>
        <taxon>Thermodesulfobacteriota</taxon>
        <taxon>Desulfobacteria</taxon>
        <taxon>Desulfobacterales</taxon>
        <taxon>Desulfobacteraceae</taxon>
        <taxon>Desulfobotulus</taxon>
    </lineage>
</organism>
<gene>
    <name evidence="1" type="ORF">LZ24_01031</name>
</gene>
<dbReference type="OrthoDB" id="7052127at2"/>
<evidence type="ECO:0000313" key="2">
    <source>
        <dbReference type="Proteomes" id="UP000318307"/>
    </source>
</evidence>
<sequence>MPHKIFNTIEEDLKKKIHFGTAPFLGTFEKEIPEKIYQQLKDYFSDSKEENSLEQICAAFSNYPAIMTTLLTAELNSNFSENFKIYPYIINLFKIDLGSDTNKQRLWRAFRKTCIGLGLSVSPKTSGTHYMVREYTRHMGVPIAYAGSLAVHMQQLAEKMGLPDREDPAGLKQWQEELLKKLSLPFSITAKNAIEEDEQGYYIQLFLDLLDNNKPQNPVQQAMLQGVQEINKGYRQACIPSIIFLDETLGIHIPCSNNSLWRIEVDGEILFEGEVTESPFLPVHKVLPQKIKVSDGVNSMEFDVWEDSKNNRMLLFGERDMRLLNRVHFGTDIDTLPPGSYTLLSRFEPDLTDTGSTLISDTPSIYASEIHLGPGEKVRIVHGSASLLMQANAMPHMEFRGAWYRDYAGLDFLASRDLGLHIRIPDEFSDQKLRVRLRSRDLGEPIEVPLHMDNEENISMELESLLEKWKAGMSMVSVECLPENGNRPLIKTAARIWNGLEKIENNAILCRRKPENLLENQSENFHLTRKESLWSFGIHKFEEPSWQLTFQDGANKISATWRKPGIHMVLRSFESGSCRTKELCAGESIPLINVYNQDVVIQGLDAGKILLGNTSWTIRQNQHTWCASLSSLHDVITDTSPTLIHESRDSGMAKDLLTFVTPHHCSNFHVSDSEKDVSMAFLAMVSPDRILMEAINLLMGNTAKIGTQVSAEFEEILTFENGGNCRIAIKEKSCRLSILPEGWEDGLWRFTPSMQCNGRFGRICNPRQDEYSSFAYIKKGSIADPATIKDEYSSLPPSEKIAFFRRIHDMTLRCHSQESWDTIRSWLPDLWKSMVHDIHHSAVSGDRMCREKLIETLADRPPEDASSGWVPLLQMLDEKPDLMAWPAKEYPCLCSKESSLLFCLVHMKKLENLSEAIQSPVFHSSFWIAGRNPSFSAQTIKTYLQTWENMDLEEERKKRFKSSWMPEEGELLGPLHYRWAMNQFLQKHHQAISGTGNNRRRSWASLLCKKANNTNPFFYSLKMNKGDVEKISSYGLDGRISDTAEAELASGVSCYLSSIAYFCRNQAHGGSPADQAIKGFLSKLEQSAAMKAGEAGVGNRYLAGTGQELLGFYLLFWEWGFQAGLSPKNLDTL</sequence>
<dbReference type="AlphaFoldDB" id="A0A562RZ79"/>